<accession>A0A1Y0I4C7</accession>
<evidence type="ECO:0000256" key="18">
    <source>
        <dbReference type="SAM" id="MobiDB-lite"/>
    </source>
</evidence>
<dbReference type="KEGG" id="ome:OLMES_1250"/>
<dbReference type="CDD" id="cd17546">
    <property type="entry name" value="REC_hyHK_CKI1_RcsC-like"/>
    <property type="match status" value="1"/>
</dbReference>
<dbReference type="Pfam" id="PF02518">
    <property type="entry name" value="HATPase_c"/>
    <property type="match status" value="1"/>
</dbReference>
<evidence type="ECO:0000256" key="14">
    <source>
        <dbReference type="ARBA" id="ARBA00023136"/>
    </source>
</evidence>
<feature type="coiled-coil region" evidence="17">
    <location>
        <begin position="241"/>
        <end position="282"/>
    </location>
</feature>
<evidence type="ECO:0000256" key="19">
    <source>
        <dbReference type="SAM" id="Phobius"/>
    </source>
</evidence>
<feature type="region of interest" description="Disordered" evidence="18">
    <location>
        <begin position="806"/>
        <end position="830"/>
    </location>
</feature>
<dbReference type="Gene3D" id="3.40.50.2300">
    <property type="match status" value="2"/>
</dbReference>
<feature type="domain" description="Response regulatory" evidence="21">
    <location>
        <begin position="534"/>
        <end position="653"/>
    </location>
</feature>
<evidence type="ECO:0000256" key="8">
    <source>
        <dbReference type="ARBA" id="ARBA00022692"/>
    </source>
</evidence>
<evidence type="ECO:0000256" key="16">
    <source>
        <dbReference type="PROSITE-ProRule" id="PRU00169"/>
    </source>
</evidence>
<dbReference type="PROSITE" id="PS50894">
    <property type="entry name" value="HPT"/>
    <property type="match status" value="1"/>
</dbReference>
<evidence type="ECO:0000256" key="11">
    <source>
        <dbReference type="ARBA" id="ARBA00022840"/>
    </source>
</evidence>
<dbReference type="InterPro" id="IPR003660">
    <property type="entry name" value="HAMP_dom"/>
</dbReference>
<evidence type="ECO:0000256" key="17">
    <source>
        <dbReference type="SAM" id="Coils"/>
    </source>
</evidence>
<evidence type="ECO:0000256" key="5">
    <source>
        <dbReference type="ARBA" id="ARBA00022519"/>
    </source>
</evidence>
<evidence type="ECO:0000256" key="10">
    <source>
        <dbReference type="ARBA" id="ARBA00022777"/>
    </source>
</evidence>
<evidence type="ECO:0000259" key="23">
    <source>
        <dbReference type="PROSITE" id="PS50894"/>
    </source>
</evidence>
<keyword evidence="13" id="KW-0902">Two-component regulatory system</keyword>
<keyword evidence="17" id="KW-0175">Coiled coil</keyword>
<dbReference type="InterPro" id="IPR019247">
    <property type="entry name" value="Histidine_kinase_BarA_N"/>
</dbReference>
<feature type="domain" description="Response regulatory" evidence="21">
    <location>
        <begin position="681"/>
        <end position="799"/>
    </location>
</feature>
<feature type="domain" description="Histidine kinase" evidence="20">
    <location>
        <begin position="296"/>
        <end position="517"/>
    </location>
</feature>
<sequence length="961" mass="107261">MKRWGIKNRVLILAIFPTVAIALVLGIVFTQTRLNNIDQLLIDRGQSISRQLATACEYGIFTRNITLLKSLSNSTLEERDVRTIAVLDSKHNVILHTGPRNHLNIDRNNLPNRTILQKSNDSSSIFIAPVLMHSRLIDDLTEPLSERSNGLAPIGWVSVELSHSHAKVEKYQTLITSTLLISIGLLINVVIALRMSRDVTDPIVQITSAVTALKDGNLNTRVYTDAGQELKELESGINSMAQSLSRAYDEMQQNIDQATEDLRETLETIEIQNIELDIARKEALEASRIKSEFLANMSHEIRTPLNGILGFTNLLLKGHLSQQQKDHLSTIRKSSEILLTIINDILDFSKIEAGKLTLDQTPFKLRDIVDDVLTMLAPAAHQKNLDLVSLVYVDVPDDIIGDPLRVKQIITNLINNAIKFTQSGEVVLRAMIEEIDDNQVSIKISVTDTGVGLSRVQQQSLFHAFSQADASTARQYGGTGLGLVISKRLAEEMGGEIGLDSELGRGSSFWFTLVTEVAASPLPAPAYDAIRKEKIILLENHPTTRLAIKHMLDSWDVKVDEAESPTDLLNRVVEAQANQDGYAAALIGIPKHLLTSNQMTTLIRELEYNRDCRALVMTPTIDDMSLPLLKMTSVHLTKPVSRGKLYEKLKTLIHGDEIIEPEIAPYPAEADAEGKNSRIPTILAVDDNDANLKLVKALLEELQTNVHCASSGFEALSKVKQCQYDLIFMDVQMPGMDGIETTAKIRETERSKSKGTPIIALTAHALAEEKHKLLNTGFNDYLTKPISEPQLADVIFRRTGFRPTLSRQNGYNSERRQIRPSTKSTQGPSVDIDASIRLSAGKADLAEELFSMLLEHLIDDSNSIREHFEKNESDELLHRVHKLHGATRYCGVPELRHYSEILETKLKRHEDDLETHFQNLISAIERVQNWADNNPWQKMFREYGGKGKNNLGHSESESKAS</sequence>
<dbReference type="PANTHER" id="PTHR45339">
    <property type="entry name" value="HYBRID SIGNAL TRANSDUCTION HISTIDINE KINASE J"/>
    <property type="match status" value="1"/>
</dbReference>
<feature type="transmembrane region" description="Helical" evidence="19">
    <location>
        <begin position="174"/>
        <end position="193"/>
    </location>
</feature>
<keyword evidence="12 19" id="KW-1133">Transmembrane helix</keyword>
<dbReference type="CDD" id="cd00082">
    <property type="entry name" value="HisKA"/>
    <property type="match status" value="1"/>
</dbReference>
<evidence type="ECO:0000256" key="15">
    <source>
        <dbReference type="PROSITE-ProRule" id="PRU00110"/>
    </source>
</evidence>
<dbReference type="FunFam" id="3.30.565.10:FF:000010">
    <property type="entry name" value="Sensor histidine kinase RcsC"/>
    <property type="match status" value="1"/>
</dbReference>
<keyword evidence="14 19" id="KW-0472">Membrane</keyword>
<dbReference type="EMBL" id="CP021425">
    <property type="protein sequence ID" value="ARU55332.1"/>
    <property type="molecule type" value="Genomic_DNA"/>
</dbReference>
<evidence type="ECO:0000256" key="2">
    <source>
        <dbReference type="ARBA" id="ARBA00004429"/>
    </source>
</evidence>
<keyword evidence="9" id="KW-0547">Nucleotide-binding</keyword>
<feature type="region of interest" description="Disordered" evidence="18">
    <location>
        <begin position="942"/>
        <end position="961"/>
    </location>
</feature>
<feature type="modified residue" description="Phosphohistidine" evidence="15">
    <location>
        <position position="881"/>
    </location>
</feature>
<dbReference type="NCBIfam" id="NF008318">
    <property type="entry name" value="PRK11107.1"/>
    <property type="match status" value="1"/>
</dbReference>
<dbReference type="Pfam" id="PF00512">
    <property type="entry name" value="HisKA"/>
    <property type="match status" value="1"/>
</dbReference>
<dbReference type="GO" id="GO:0005524">
    <property type="term" value="F:ATP binding"/>
    <property type="evidence" value="ECO:0007669"/>
    <property type="project" value="UniProtKB-KW"/>
</dbReference>
<reference evidence="24 25" key="1">
    <citation type="submission" date="2017-05" db="EMBL/GenBank/DDBJ databases">
        <title>Genomic insights into alkan degradation activity of Oleiphilus messinensis.</title>
        <authorList>
            <person name="Kozyavkin S.A."/>
            <person name="Slesarev A.I."/>
            <person name="Golyshin P.N."/>
            <person name="Korzhenkov A."/>
            <person name="Golyshina O.N."/>
            <person name="Toshchakov S.V."/>
        </authorList>
    </citation>
    <scope>NUCLEOTIDE SEQUENCE [LARGE SCALE GENOMIC DNA]</scope>
    <source>
        <strain evidence="24 25">ME102</strain>
    </source>
</reference>
<name>A0A1Y0I4C7_9GAMM</name>
<protein>
    <recommendedName>
        <fullName evidence="3">histidine kinase</fullName>
        <ecNumber evidence="3">2.7.13.3</ecNumber>
    </recommendedName>
</protein>
<dbReference type="SMART" id="SM00388">
    <property type="entry name" value="HisKA"/>
    <property type="match status" value="1"/>
</dbReference>
<proteinExistence type="predicted"/>
<keyword evidence="4" id="KW-1003">Cell membrane</keyword>
<dbReference type="SUPFAM" id="SSF55874">
    <property type="entry name" value="ATPase domain of HSP90 chaperone/DNA topoisomerase II/histidine kinase"/>
    <property type="match status" value="1"/>
</dbReference>
<comment type="caution">
    <text evidence="16">Lacks conserved residue(s) required for the propagation of feature annotation.</text>
</comment>
<dbReference type="Gene3D" id="1.10.287.130">
    <property type="match status" value="1"/>
</dbReference>
<dbReference type="Gene3D" id="3.30.565.10">
    <property type="entry name" value="Histidine kinase-like ATPase, C-terminal domain"/>
    <property type="match status" value="1"/>
</dbReference>
<comment type="catalytic activity">
    <reaction evidence="1">
        <text>ATP + protein L-histidine = ADP + protein N-phospho-L-histidine.</text>
        <dbReference type="EC" id="2.7.13.3"/>
    </reaction>
</comment>
<evidence type="ECO:0000256" key="9">
    <source>
        <dbReference type="ARBA" id="ARBA00022741"/>
    </source>
</evidence>
<dbReference type="Proteomes" id="UP000196027">
    <property type="component" value="Chromosome"/>
</dbReference>
<evidence type="ECO:0000256" key="7">
    <source>
        <dbReference type="ARBA" id="ARBA00022679"/>
    </source>
</evidence>
<dbReference type="CDD" id="cd00088">
    <property type="entry name" value="HPT"/>
    <property type="match status" value="1"/>
</dbReference>
<keyword evidence="10 24" id="KW-0418">Kinase</keyword>
<gene>
    <name evidence="24" type="ORF">OLMES_1250</name>
</gene>
<evidence type="ECO:0000256" key="6">
    <source>
        <dbReference type="ARBA" id="ARBA00022553"/>
    </source>
</evidence>
<dbReference type="Gene3D" id="1.20.120.160">
    <property type="entry name" value="HPT domain"/>
    <property type="match status" value="1"/>
</dbReference>
<dbReference type="FunFam" id="1.10.287.130:FF:000003">
    <property type="entry name" value="Histidine kinase"/>
    <property type="match status" value="1"/>
</dbReference>
<dbReference type="InterPro" id="IPR004358">
    <property type="entry name" value="Sig_transdc_His_kin-like_C"/>
</dbReference>
<comment type="subcellular location">
    <subcellularLocation>
        <location evidence="2">Cell inner membrane</location>
        <topology evidence="2">Multi-pass membrane protein</topology>
    </subcellularLocation>
</comment>
<dbReference type="PROSITE" id="PS50885">
    <property type="entry name" value="HAMP"/>
    <property type="match status" value="1"/>
</dbReference>
<dbReference type="InterPro" id="IPR036641">
    <property type="entry name" value="HPT_dom_sf"/>
</dbReference>
<keyword evidence="7 24" id="KW-0808">Transferase</keyword>
<dbReference type="OrthoDB" id="9797243at2"/>
<organism evidence="24 25">
    <name type="scientific">Oleiphilus messinensis</name>
    <dbReference type="NCBI Taxonomy" id="141451"/>
    <lineage>
        <taxon>Bacteria</taxon>
        <taxon>Pseudomonadati</taxon>
        <taxon>Pseudomonadota</taxon>
        <taxon>Gammaproteobacteria</taxon>
        <taxon>Oceanospirillales</taxon>
        <taxon>Oleiphilaceae</taxon>
        <taxon>Oleiphilus</taxon>
    </lineage>
</organism>
<dbReference type="InterPro" id="IPR011006">
    <property type="entry name" value="CheY-like_superfamily"/>
</dbReference>
<dbReference type="CDD" id="cd16922">
    <property type="entry name" value="HATPase_EvgS-ArcB-TorS-like"/>
    <property type="match status" value="1"/>
</dbReference>
<dbReference type="InterPro" id="IPR008207">
    <property type="entry name" value="Sig_transdc_His_kin_Hpt_dom"/>
</dbReference>
<dbReference type="SUPFAM" id="SSF47226">
    <property type="entry name" value="Histidine-containing phosphotransfer domain, HPT domain"/>
    <property type="match status" value="1"/>
</dbReference>
<dbReference type="SMART" id="SM00387">
    <property type="entry name" value="HATPase_c"/>
    <property type="match status" value="1"/>
</dbReference>
<dbReference type="InterPro" id="IPR036097">
    <property type="entry name" value="HisK_dim/P_sf"/>
</dbReference>
<dbReference type="InterPro" id="IPR003661">
    <property type="entry name" value="HisK_dim/P_dom"/>
</dbReference>
<feature type="domain" description="HPt" evidence="23">
    <location>
        <begin position="842"/>
        <end position="934"/>
    </location>
</feature>
<evidence type="ECO:0000313" key="24">
    <source>
        <dbReference type="EMBL" id="ARU55332.1"/>
    </source>
</evidence>
<evidence type="ECO:0000256" key="4">
    <source>
        <dbReference type="ARBA" id="ARBA00022475"/>
    </source>
</evidence>
<keyword evidence="25" id="KW-1185">Reference proteome</keyword>
<dbReference type="Pfam" id="PF09984">
    <property type="entry name" value="sCache_4"/>
    <property type="match status" value="1"/>
</dbReference>
<dbReference type="PROSITE" id="PS50109">
    <property type="entry name" value="HIS_KIN"/>
    <property type="match status" value="1"/>
</dbReference>
<dbReference type="SUPFAM" id="SSF158472">
    <property type="entry name" value="HAMP domain-like"/>
    <property type="match status" value="1"/>
</dbReference>
<keyword evidence="6 16" id="KW-0597">Phosphoprotein</keyword>
<dbReference type="GO" id="GO:0005886">
    <property type="term" value="C:plasma membrane"/>
    <property type="evidence" value="ECO:0007669"/>
    <property type="project" value="UniProtKB-SubCell"/>
</dbReference>
<keyword evidence="11" id="KW-0067">ATP-binding</keyword>
<dbReference type="PRINTS" id="PR00344">
    <property type="entry name" value="BCTRLSENSOR"/>
</dbReference>
<dbReference type="AlphaFoldDB" id="A0A1Y0I4C7"/>
<evidence type="ECO:0000256" key="3">
    <source>
        <dbReference type="ARBA" id="ARBA00012438"/>
    </source>
</evidence>
<dbReference type="CDD" id="cd06225">
    <property type="entry name" value="HAMP"/>
    <property type="match status" value="1"/>
</dbReference>
<dbReference type="PROSITE" id="PS50110">
    <property type="entry name" value="RESPONSE_REGULATORY"/>
    <property type="match status" value="2"/>
</dbReference>
<evidence type="ECO:0000256" key="12">
    <source>
        <dbReference type="ARBA" id="ARBA00022989"/>
    </source>
</evidence>
<dbReference type="InterPro" id="IPR001789">
    <property type="entry name" value="Sig_transdc_resp-reg_receiver"/>
</dbReference>
<dbReference type="InterPro" id="IPR003594">
    <property type="entry name" value="HATPase_dom"/>
</dbReference>
<keyword evidence="8 19" id="KW-0812">Transmembrane</keyword>
<feature type="compositionally biased region" description="Polar residues" evidence="18">
    <location>
        <begin position="819"/>
        <end position="828"/>
    </location>
</feature>
<evidence type="ECO:0000259" key="21">
    <source>
        <dbReference type="PROSITE" id="PS50110"/>
    </source>
</evidence>
<dbReference type="InterPro" id="IPR036890">
    <property type="entry name" value="HATPase_C_sf"/>
</dbReference>
<dbReference type="Gene3D" id="6.10.340.10">
    <property type="match status" value="1"/>
</dbReference>
<evidence type="ECO:0000256" key="1">
    <source>
        <dbReference type="ARBA" id="ARBA00000085"/>
    </source>
</evidence>
<dbReference type="EC" id="2.7.13.3" evidence="3"/>
<dbReference type="Pfam" id="PF01627">
    <property type="entry name" value="Hpt"/>
    <property type="match status" value="1"/>
</dbReference>
<dbReference type="Pfam" id="PF00072">
    <property type="entry name" value="Response_reg"/>
    <property type="match status" value="1"/>
</dbReference>
<dbReference type="SUPFAM" id="SSF47384">
    <property type="entry name" value="Homodimeric domain of signal transducing histidine kinase"/>
    <property type="match status" value="1"/>
</dbReference>
<dbReference type="SUPFAM" id="SSF52172">
    <property type="entry name" value="CheY-like"/>
    <property type="match status" value="2"/>
</dbReference>
<evidence type="ECO:0000259" key="20">
    <source>
        <dbReference type="PROSITE" id="PS50109"/>
    </source>
</evidence>
<evidence type="ECO:0000313" key="25">
    <source>
        <dbReference type="Proteomes" id="UP000196027"/>
    </source>
</evidence>
<dbReference type="InterPro" id="IPR005467">
    <property type="entry name" value="His_kinase_dom"/>
</dbReference>
<dbReference type="SMART" id="SM00304">
    <property type="entry name" value="HAMP"/>
    <property type="match status" value="1"/>
</dbReference>
<keyword evidence="5" id="KW-0997">Cell inner membrane</keyword>
<dbReference type="RefSeq" id="WP_087460451.1">
    <property type="nucleotide sequence ID" value="NZ_CP021425.1"/>
</dbReference>
<feature type="domain" description="HAMP" evidence="22">
    <location>
        <begin position="197"/>
        <end position="249"/>
    </location>
</feature>
<dbReference type="SMART" id="SM00448">
    <property type="entry name" value="REC"/>
    <property type="match status" value="1"/>
</dbReference>
<dbReference type="Pfam" id="PF00672">
    <property type="entry name" value="HAMP"/>
    <property type="match status" value="1"/>
</dbReference>
<dbReference type="GO" id="GO:0000155">
    <property type="term" value="F:phosphorelay sensor kinase activity"/>
    <property type="evidence" value="ECO:0007669"/>
    <property type="project" value="InterPro"/>
</dbReference>
<evidence type="ECO:0000259" key="22">
    <source>
        <dbReference type="PROSITE" id="PS50885"/>
    </source>
</evidence>
<evidence type="ECO:0000256" key="13">
    <source>
        <dbReference type="ARBA" id="ARBA00023012"/>
    </source>
</evidence>
<feature type="modified residue" description="4-aspartylphosphate" evidence="16">
    <location>
        <position position="730"/>
    </location>
</feature>
<dbReference type="PANTHER" id="PTHR45339:SF1">
    <property type="entry name" value="HYBRID SIGNAL TRANSDUCTION HISTIDINE KINASE J"/>
    <property type="match status" value="1"/>
</dbReference>